<name>A0ABP7Z0F0_9SPHI</name>
<gene>
    <name evidence="2" type="ORF">GCM10022216_24270</name>
</gene>
<evidence type="ECO:0000256" key="1">
    <source>
        <dbReference type="SAM" id="SignalP"/>
    </source>
</evidence>
<dbReference type="RefSeq" id="WP_344674998.1">
    <property type="nucleotide sequence ID" value="NZ_BAAAZI010000010.1"/>
</dbReference>
<feature type="chain" id="PRO_5046102053" evidence="1">
    <location>
        <begin position="19"/>
        <end position="270"/>
    </location>
</feature>
<keyword evidence="3" id="KW-1185">Reference proteome</keyword>
<keyword evidence="1" id="KW-0732">Signal</keyword>
<dbReference type="EMBL" id="BAAAZI010000010">
    <property type="protein sequence ID" value="GAA4142880.1"/>
    <property type="molecule type" value="Genomic_DNA"/>
</dbReference>
<dbReference type="Proteomes" id="UP001500101">
    <property type="component" value="Unassembled WGS sequence"/>
</dbReference>
<organism evidence="2 3">
    <name type="scientific">Sphingobacterium kyonggiense</name>
    <dbReference type="NCBI Taxonomy" id="714075"/>
    <lineage>
        <taxon>Bacteria</taxon>
        <taxon>Pseudomonadati</taxon>
        <taxon>Bacteroidota</taxon>
        <taxon>Sphingobacteriia</taxon>
        <taxon>Sphingobacteriales</taxon>
        <taxon>Sphingobacteriaceae</taxon>
        <taxon>Sphingobacterium</taxon>
    </lineage>
</organism>
<dbReference type="PROSITE" id="PS51257">
    <property type="entry name" value="PROKAR_LIPOPROTEIN"/>
    <property type="match status" value="1"/>
</dbReference>
<feature type="signal peptide" evidence="1">
    <location>
        <begin position="1"/>
        <end position="18"/>
    </location>
</feature>
<sequence>MKTIKSALAVAAATLVLASCNTPTKNKDGEVKDSTALSDSVGAIAVNPLPHAKEFPGATLKIASLTSEKLGTDSAKITVKYDVSNFKLTEQTEHTHHMANSHDGQHIHFILDNKPYVALYKPEHTFTVPLNSEHYLMSFLSRSFHESIKTADASKLIKFKVEADGKIAELPKPTEPSIFYSRPKGDYKGDETNVLLLDFFVANTTLGADANKIKATINGQEFTLDQWVPYEILNLPKGEATVKLVLVDKDGNAVTGDNVSVERTVNLMEQ</sequence>
<proteinExistence type="predicted"/>
<reference evidence="3" key="1">
    <citation type="journal article" date="2019" name="Int. J. Syst. Evol. Microbiol.">
        <title>The Global Catalogue of Microorganisms (GCM) 10K type strain sequencing project: providing services to taxonomists for standard genome sequencing and annotation.</title>
        <authorList>
            <consortium name="The Broad Institute Genomics Platform"/>
            <consortium name="The Broad Institute Genome Sequencing Center for Infectious Disease"/>
            <person name="Wu L."/>
            <person name="Ma J."/>
        </authorList>
    </citation>
    <scope>NUCLEOTIDE SEQUENCE [LARGE SCALE GENOMIC DNA]</scope>
    <source>
        <strain evidence="3">JCM 16704</strain>
    </source>
</reference>
<evidence type="ECO:0000313" key="3">
    <source>
        <dbReference type="Proteomes" id="UP001500101"/>
    </source>
</evidence>
<comment type="caution">
    <text evidence="2">The sequence shown here is derived from an EMBL/GenBank/DDBJ whole genome shotgun (WGS) entry which is preliminary data.</text>
</comment>
<evidence type="ECO:0000313" key="2">
    <source>
        <dbReference type="EMBL" id="GAA4142880.1"/>
    </source>
</evidence>
<accession>A0ABP7Z0F0</accession>
<protein>
    <submittedName>
        <fullName evidence="2">Uncharacterized protein</fullName>
    </submittedName>
</protein>